<dbReference type="AlphaFoldDB" id="A0A1Q5PIT0"/>
<dbReference type="Pfam" id="PF01797">
    <property type="entry name" value="Y1_Tnp"/>
    <property type="match status" value="1"/>
</dbReference>
<accession>A0A1Q5PIT0</accession>
<dbReference type="PANTHER" id="PTHR36966:SF1">
    <property type="entry name" value="REP-ASSOCIATED TYROSINE TRANSPOSASE"/>
    <property type="match status" value="1"/>
</dbReference>
<organism evidence="2 3">
    <name type="scientific">Pontibacter flavimaris</name>
    <dbReference type="NCBI Taxonomy" id="1797110"/>
    <lineage>
        <taxon>Bacteria</taxon>
        <taxon>Pseudomonadati</taxon>
        <taxon>Bacteroidota</taxon>
        <taxon>Cytophagia</taxon>
        <taxon>Cytophagales</taxon>
        <taxon>Hymenobacteraceae</taxon>
        <taxon>Pontibacter</taxon>
    </lineage>
</organism>
<dbReference type="Proteomes" id="UP000186551">
    <property type="component" value="Unassembled WGS sequence"/>
</dbReference>
<dbReference type="NCBIfam" id="NF047646">
    <property type="entry name" value="REP_Tyr_transpos"/>
    <property type="match status" value="1"/>
</dbReference>
<dbReference type="InterPro" id="IPR052715">
    <property type="entry name" value="RAYT_transposase"/>
</dbReference>
<dbReference type="PANTHER" id="PTHR36966">
    <property type="entry name" value="REP-ASSOCIATED TYROSINE TRANSPOSASE"/>
    <property type="match status" value="1"/>
</dbReference>
<comment type="caution">
    <text evidence="2">The sequence shown here is derived from an EMBL/GenBank/DDBJ whole genome shotgun (WGS) entry which is preliminary data.</text>
</comment>
<feature type="domain" description="Transposase IS200-like" evidence="1">
    <location>
        <begin position="10"/>
        <end position="148"/>
    </location>
</feature>
<evidence type="ECO:0000313" key="2">
    <source>
        <dbReference type="EMBL" id="OKL42119.1"/>
    </source>
</evidence>
<dbReference type="InterPro" id="IPR002686">
    <property type="entry name" value="Transposase_17"/>
</dbReference>
<dbReference type="OrthoDB" id="9788881at2"/>
<proteinExistence type="predicted"/>
<sequence length="182" mass="21974">MSRNYKFRDQSKLYFVSFAVVNWMDVFVRREYKDVVVESLQYCIKHKGLEVYAWCLMSSHVHLIIGSNKEPIEGIMRDMKRHTAKAILQLMEEHNQECRKEWMLWMFRRAGRQNPNIETFQFWQHHNHPIELSTNQMMQQRLDYLHQNPVEAGFVEEPWEYLYSSARDYAGKKGLLDVILIE</sequence>
<evidence type="ECO:0000313" key="3">
    <source>
        <dbReference type="Proteomes" id="UP000186551"/>
    </source>
</evidence>
<protein>
    <submittedName>
        <fullName evidence="2">Transposase</fullName>
    </submittedName>
</protein>
<dbReference type="Gene3D" id="3.30.70.1290">
    <property type="entry name" value="Transposase IS200-like"/>
    <property type="match status" value="1"/>
</dbReference>
<dbReference type="SMART" id="SM01321">
    <property type="entry name" value="Y1_Tnp"/>
    <property type="match status" value="1"/>
</dbReference>
<evidence type="ECO:0000259" key="1">
    <source>
        <dbReference type="SMART" id="SM01321"/>
    </source>
</evidence>
<dbReference type="RefSeq" id="WP_073850559.1">
    <property type="nucleotide sequence ID" value="NZ_LVWA01000002.1"/>
</dbReference>
<reference evidence="2 3" key="1">
    <citation type="submission" date="2016-03" db="EMBL/GenBank/DDBJ databases">
        <title>Genome sequence of Pontibacter sp. nov., of the family cytophagaceae, isolated from marine sediment of the Yellow Sea, China.</title>
        <authorList>
            <person name="Zhang G."/>
            <person name="Zhang R."/>
        </authorList>
    </citation>
    <scope>NUCLEOTIDE SEQUENCE [LARGE SCALE GENOMIC DNA]</scope>
    <source>
        <strain evidence="2 3">S10-8</strain>
    </source>
</reference>
<dbReference type="STRING" id="1797110.A3841_08995"/>
<dbReference type="InterPro" id="IPR036515">
    <property type="entry name" value="Transposase_17_sf"/>
</dbReference>
<dbReference type="GO" id="GO:0006313">
    <property type="term" value="P:DNA transposition"/>
    <property type="evidence" value="ECO:0007669"/>
    <property type="project" value="InterPro"/>
</dbReference>
<dbReference type="GO" id="GO:0043565">
    <property type="term" value="F:sequence-specific DNA binding"/>
    <property type="evidence" value="ECO:0007669"/>
    <property type="project" value="TreeGrafter"/>
</dbReference>
<name>A0A1Q5PIT0_9BACT</name>
<keyword evidence="3" id="KW-1185">Reference proteome</keyword>
<dbReference type="EMBL" id="LVWA01000002">
    <property type="protein sequence ID" value="OKL42119.1"/>
    <property type="molecule type" value="Genomic_DNA"/>
</dbReference>
<dbReference type="SUPFAM" id="SSF143422">
    <property type="entry name" value="Transposase IS200-like"/>
    <property type="match status" value="1"/>
</dbReference>
<gene>
    <name evidence="2" type="ORF">A3841_08995</name>
</gene>
<dbReference type="GO" id="GO:0004803">
    <property type="term" value="F:transposase activity"/>
    <property type="evidence" value="ECO:0007669"/>
    <property type="project" value="InterPro"/>
</dbReference>